<feature type="compositionally biased region" description="Low complexity" evidence="12">
    <location>
        <begin position="335"/>
        <end position="349"/>
    </location>
</feature>
<dbReference type="FunFam" id="3.30.200.20:FF:000042">
    <property type="entry name" value="Aurora kinase A"/>
    <property type="match status" value="1"/>
</dbReference>
<dbReference type="Gene3D" id="1.25.10.10">
    <property type="entry name" value="Leucine-rich Repeat Variant"/>
    <property type="match status" value="2"/>
</dbReference>
<evidence type="ECO:0000313" key="14">
    <source>
        <dbReference type="EMBL" id="KZT11789.1"/>
    </source>
</evidence>
<evidence type="ECO:0000256" key="4">
    <source>
        <dbReference type="ARBA" id="ARBA00022723"/>
    </source>
</evidence>
<reference evidence="14 15" key="1">
    <citation type="journal article" date="2016" name="Mol. Biol. Evol.">
        <title>Comparative Genomics of Early-Diverging Mushroom-Forming Fungi Provides Insights into the Origins of Lignocellulose Decay Capabilities.</title>
        <authorList>
            <person name="Nagy L.G."/>
            <person name="Riley R."/>
            <person name="Tritt A."/>
            <person name="Adam C."/>
            <person name="Daum C."/>
            <person name="Floudas D."/>
            <person name="Sun H."/>
            <person name="Yadav J.S."/>
            <person name="Pangilinan J."/>
            <person name="Larsson K.H."/>
            <person name="Matsuura K."/>
            <person name="Barry K."/>
            <person name="Labutti K."/>
            <person name="Kuo R."/>
            <person name="Ohm R.A."/>
            <person name="Bhattacharya S.S."/>
            <person name="Shirouzu T."/>
            <person name="Yoshinaga Y."/>
            <person name="Martin F.M."/>
            <person name="Grigoriev I.V."/>
            <person name="Hibbett D.S."/>
        </authorList>
    </citation>
    <scope>NUCLEOTIDE SEQUENCE [LARGE SCALE GENOMIC DNA]</scope>
    <source>
        <strain evidence="14 15">93-53</strain>
    </source>
</reference>
<dbReference type="PANTHER" id="PTHR24361:SF433">
    <property type="entry name" value="PROTEIN KINASE DOMAIN-CONTAINING PROTEIN"/>
    <property type="match status" value="1"/>
</dbReference>
<keyword evidence="7 11" id="KW-0067">ATP-binding</keyword>
<feature type="domain" description="Protein kinase" evidence="13">
    <location>
        <begin position="21"/>
        <end position="273"/>
    </location>
</feature>
<dbReference type="OrthoDB" id="8693905at2759"/>
<keyword evidence="6 14" id="KW-0418">Kinase</keyword>
<dbReference type="Pfam" id="PF00069">
    <property type="entry name" value="Pkinase"/>
    <property type="match status" value="1"/>
</dbReference>
<dbReference type="PROSITE" id="PS00108">
    <property type="entry name" value="PROTEIN_KINASE_ST"/>
    <property type="match status" value="1"/>
</dbReference>
<dbReference type="PANTHER" id="PTHR24361">
    <property type="entry name" value="MITOGEN-ACTIVATED KINASE KINASE KINASE"/>
    <property type="match status" value="1"/>
</dbReference>
<feature type="region of interest" description="Disordered" evidence="12">
    <location>
        <begin position="1172"/>
        <end position="1251"/>
    </location>
</feature>
<dbReference type="InParanoid" id="A0A165HIZ7"/>
<dbReference type="InterPro" id="IPR000719">
    <property type="entry name" value="Prot_kinase_dom"/>
</dbReference>
<gene>
    <name evidence="14" type="ORF">LAESUDRAFT_808767</name>
</gene>
<name>A0A165HIZ7_9APHY</name>
<evidence type="ECO:0000256" key="5">
    <source>
        <dbReference type="ARBA" id="ARBA00022741"/>
    </source>
</evidence>
<dbReference type="GeneID" id="63831121"/>
<dbReference type="Proteomes" id="UP000076871">
    <property type="component" value="Unassembled WGS sequence"/>
</dbReference>
<sequence>MTSSTGRARSRSQPNKLLQAYQLGDSLGKGAFGKVYRALNWATGETVAVKEIQLNNIPKSEIGQIMSEIDLLKNLKHPNIVKYKGFEKTPEYLYIILEFCENGSLHNICKRFGKFPETLVGVYISQVLEGLVYLHDQGVIHRDIKGANILTNKDGCVKLADFGVASRTAANPVRDDAVVGSPYWMAPEVIEQSGATTASDIWSVGCTVIELLEGRPPYHFLDPMPALFRIVQDDCPPIPEGASPIVKDFLYHCFQKDCNLRISAKKLLKHPWMVASRKQISSNVTRDHRGHTRPLSNYNYDEAVMKVQEWNEALKSPPRPSRLPERQRNGAVLDSSPIPSSVVPASAKSQNPPGLPNQLGLSATRQLHASKGPPVTPVLGHVRETLPMPFILQPPEEQTDNWDDDFEEGISLSKLHVAEKTSAEEQIVDVDDNAQTIRPTRSPPGPSASVPLPPFTVAEPEDENSIEDYSDIISDDDTLIQKLADFKARNPSRRGLFHPNDLKTVGLGPHSPEPKIAPLPDVTPSRARPPLNSVTQSGSRTSAITDSAPMYSRSSSYMGFNGGSGSFGHMDSRRRQSPPQFGKYAEDDEENYEDVFGKANGAALRSAQTLQLTTRLSNKSWLGDDDDEDDPFAEIDEGFSEEDLESNLQRDKYARLTNTVTELIDQLTPSAPDFQLREVCDQLLTIMAETPEIQSQLVSAHGMLAILEVLEGRYSRDVTLKLLKIVNALVTADMGFLESFCLIGGIPVIMEFTSKRYPPECRTEASNFIRLLCHSSVLTLQMFIACRGLKVLVDLLDEDFTEQTELVIHALNGICSVFELQSPTTKNDFCRMFIREGLLDPLSSALLNVMAGEGDVVADMNRKIILILLVFCQVSQSDIHVRKELGTRKIVRRLLRACELLQPEYLVNMLKAVKHLSMNPSLLDNLQNANAIEILVRILDERSSGPYGTEMSNHIFQTCYNLCRLNKSRQEEAAQAGIIPSLKRVIESSSPLKQFALPILCDLASAGKSCRTLLWQHDGLSLYLQLLEDPYFQVSALESILSWLQEETAKIEDQLTKPEALEALLQCFVNAKSNSFENLLEPFLKICRLSISVTVGIAKSTFFKRINDKLSNSKAVVRLNLLRILRTVCEVHPNRAMLVEHYGIYDIVVKLSKEDGAVLVRKLAKEIVPSLAPALKPPPSRSSRSPETPRASKSSLAPRRMRRTASESSTGSHGHSASSSGIRAIHRNPIEYPIPSSRHKSNDLSWQSDRN</sequence>
<dbReference type="EMBL" id="KV427606">
    <property type="protein sequence ID" value="KZT11789.1"/>
    <property type="molecule type" value="Genomic_DNA"/>
</dbReference>
<keyword evidence="5 11" id="KW-0547">Nucleotide-binding</keyword>
<dbReference type="PROSITE" id="PS50011">
    <property type="entry name" value="PROTEIN_KINASE_DOM"/>
    <property type="match status" value="1"/>
</dbReference>
<dbReference type="InterPro" id="IPR016024">
    <property type="entry name" value="ARM-type_fold"/>
</dbReference>
<feature type="compositionally biased region" description="Low complexity" evidence="12">
    <location>
        <begin position="1206"/>
        <end position="1220"/>
    </location>
</feature>
<protein>
    <recommendedName>
        <fullName evidence="1">non-specific serine/threonine protein kinase</fullName>
        <ecNumber evidence="1">2.7.11.1</ecNumber>
    </recommendedName>
</protein>
<evidence type="ECO:0000313" key="15">
    <source>
        <dbReference type="Proteomes" id="UP000076871"/>
    </source>
</evidence>
<dbReference type="FunFam" id="1.25.10.10:FF:000583">
    <property type="entry name" value="MAP3K epsilon protein kinase 1"/>
    <property type="match status" value="1"/>
</dbReference>
<comment type="similarity">
    <text evidence="8">Belongs to the protein kinase superfamily. STE Ser/Thr protein kinase family.</text>
</comment>
<evidence type="ECO:0000256" key="12">
    <source>
        <dbReference type="SAM" id="MobiDB-lite"/>
    </source>
</evidence>
<dbReference type="SUPFAM" id="SSF48371">
    <property type="entry name" value="ARM repeat"/>
    <property type="match status" value="2"/>
</dbReference>
<dbReference type="EC" id="2.7.11.1" evidence="1"/>
<dbReference type="InterPro" id="IPR011989">
    <property type="entry name" value="ARM-like"/>
</dbReference>
<dbReference type="InterPro" id="IPR011009">
    <property type="entry name" value="Kinase-like_dom_sf"/>
</dbReference>
<evidence type="ECO:0000256" key="6">
    <source>
        <dbReference type="ARBA" id="ARBA00022777"/>
    </source>
</evidence>
<dbReference type="InterPro" id="IPR053235">
    <property type="entry name" value="Ser_Thr_kinase"/>
</dbReference>
<feature type="binding site" evidence="11">
    <location>
        <position position="50"/>
    </location>
    <ligand>
        <name>ATP</name>
        <dbReference type="ChEBI" id="CHEBI:30616"/>
    </ligand>
</feature>
<keyword evidence="15" id="KW-1185">Reference proteome</keyword>
<dbReference type="GO" id="GO:0004674">
    <property type="term" value="F:protein serine/threonine kinase activity"/>
    <property type="evidence" value="ECO:0007669"/>
    <property type="project" value="UniProtKB-KW"/>
</dbReference>
<organism evidence="14 15">
    <name type="scientific">Laetiporus sulphureus 93-53</name>
    <dbReference type="NCBI Taxonomy" id="1314785"/>
    <lineage>
        <taxon>Eukaryota</taxon>
        <taxon>Fungi</taxon>
        <taxon>Dikarya</taxon>
        <taxon>Basidiomycota</taxon>
        <taxon>Agaricomycotina</taxon>
        <taxon>Agaricomycetes</taxon>
        <taxon>Polyporales</taxon>
        <taxon>Laetiporus</taxon>
    </lineage>
</organism>
<feature type="region of interest" description="Disordered" evidence="12">
    <location>
        <begin position="494"/>
        <end position="546"/>
    </location>
</feature>
<evidence type="ECO:0000256" key="9">
    <source>
        <dbReference type="ARBA" id="ARBA00047899"/>
    </source>
</evidence>
<comment type="catalytic activity">
    <reaction evidence="9">
        <text>L-threonyl-[protein] + ATP = O-phospho-L-threonyl-[protein] + ADP + H(+)</text>
        <dbReference type="Rhea" id="RHEA:46608"/>
        <dbReference type="Rhea" id="RHEA-COMP:11060"/>
        <dbReference type="Rhea" id="RHEA-COMP:11605"/>
        <dbReference type="ChEBI" id="CHEBI:15378"/>
        <dbReference type="ChEBI" id="CHEBI:30013"/>
        <dbReference type="ChEBI" id="CHEBI:30616"/>
        <dbReference type="ChEBI" id="CHEBI:61977"/>
        <dbReference type="ChEBI" id="CHEBI:456216"/>
        <dbReference type="EC" id="2.7.11.1"/>
    </reaction>
</comment>
<keyword evidence="2" id="KW-0723">Serine/threonine-protein kinase</keyword>
<dbReference type="STRING" id="1314785.A0A165HIZ7"/>
<comment type="catalytic activity">
    <reaction evidence="10">
        <text>L-seryl-[protein] + ATP = O-phospho-L-seryl-[protein] + ADP + H(+)</text>
        <dbReference type="Rhea" id="RHEA:17989"/>
        <dbReference type="Rhea" id="RHEA-COMP:9863"/>
        <dbReference type="Rhea" id="RHEA-COMP:11604"/>
        <dbReference type="ChEBI" id="CHEBI:15378"/>
        <dbReference type="ChEBI" id="CHEBI:29999"/>
        <dbReference type="ChEBI" id="CHEBI:30616"/>
        <dbReference type="ChEBI" id="CHEBI:83421"/>
        <dbReference type="ChEBI" id="CHEBI:456216"/>
        <dbReference type="EC" id="2.7.11.1"/>
    </reaction>
</comment>
<dbReference type="SMART" id="SM00220">
    <property type="entry name" value="S_TKc"/>
    <property type="match status" value="1"/>
</dbReference>
<dbReference type="InterPro" id="IPR008271">
    <property type="entry name" value="Ser/Thr_kinase_AS"/>
</dbReference>
<keyword evidence="4" id="KW-0479">Metal-binding</keyword>
<evidence type="ECO:0000259" key="13">
    <source>
        <dbReference type="PROSITE" id="PS50011"/>
    </source>
</evidence>
<feature type="compositionally biased region" description="Polar residues" evidence="12">
    <location>
        <begin position="532"/>
        <end position="545"/>
    </location>
</feature>
<dbReference type="RefSeq" id="XP_040769437.1">
    <property type="nucleotide sequence ID" value="XM_040914093.1"/>
</dbReference>
<feature type="compositionally biased region" description="Low complexity" evidence="12">
    <location>
        <begin position="1181"/>
        <end position="1192"/>
    </location>
</feature>
<keyword evidence="3" id="KW-0808">Transferase</keyword>
<dbReference type="SUPFAM" id="SSF56112">
    <property type="entry name" value="Protein kinase-like (PK-like)"/>
    <property type="match status" value="1"/>
</dbReference>
<evidence type="ECO:0000256" key="1">
    <source>
        <dbReference type="ARBA" id="ARBA00012513"/>
    </source>
</evidence>
<dbReference type="FunCoup" id="A0A165HIZ7">
    <property type="interactions" value="401"/>
</dbReference>
<dbReference type="CDD" id="cd06627">
    <property type="entry name" value="STKc_Cdc7_like"/>
    <property type="match status" value="1"/>
</dbReference>
<dbReference type="FunFam" id="1.10.510.10:FF:000946">
    <property type="entry name" value="Probable serine/threonine-protein kinase DDB_G0284251"/>
    <property type="match status" value="1"/>
</dbReference>
<dbReference type="AlphaFoldDB" id="A0A165HIZ7"/>
<evidence type="ECO:0000256" key="2">
    <source>
        <dbReference type="ARBA" id="ARBA00022527"/>
    </source>
</evidence>
<evidence type="ECO:0000256" key="11">
    <source>
        <dbReference type="PROSITE-ProRule" id="PRU10141"/>
    </source>
</evidence>
<dbReference type="Gene3D" id="1.10.510.10">
    <property type="entry name" value="Transferase(Phosphotransferase) domain 1"/>
    <property type="match status" value="1"/>
</dbReference>
<evidence type="ECO:0000256" key="3">
    <source>
        <dbReference type="ARBA" id="ARBA00022679"/>
    </source>
</evidence>
<proteinExistence type="inferred from homology"/>
<evidence type="ECO:0000256" key="8">
    <source>
        <dbReference type="ARBA" id="ARBA00025754"/>
    </source>
</evidence>
<evidence type="ECO:0000256" key="7">
    <source>
        <dbReference type="ARBA" id="ARBA00022840"/>
    </source>
</evidence>
<dbReference type="GO" id="GO:0046872">
    <property type="term" value="F:metal ion binding"/>
    <property type="evidence" value="ECO:0007669"/>
    <property type="project" value="UniProtKB-KW"/>
</dbReference>
<dbReference type="GO" id="GO:0005524">
    <property type="term" value="F:ATP binding"/>
    <property type="evidence" value="ECO:0007669"/>
    <property type="project" value="UniProtKB-UniRule"/>
</dbReference>
<dbReference type="PROSITE" id="PS00107">
    <property type="entry name" value="PROTEIN_KINASE_ATP"/>
    <property type="match status" value="1"/>
</dbReference>
<dbReference type="GO" id="GO:0005737">
    <property type="term" value="C:cytoplasm"/>
    <property type="evidence" value="ECO:0007669"/>
    <property type="project" value="TreeGrafter"/>
</dbReference>
<accession>A0A165HIZ7</accession>
<dbReference type="InterPro" id="IPR017441">
    <property type="entry name" value="Protein_kinase_ATP_BS"/>
</dbReference>
<feature type="region of interest" description="Disordered" evidence="12">
    <location>
        <begin position="313"/>
        <end position="360"/>
    </location>
</feature>
<evidence type="ECO:0000256" key="10">
    <source>
        <dbReference type="ARBA" id="ARBA00048679"/>
    </source>
</evidence>